<keyword evidence="1" id="KW-0812">Transmembrane</keyword>
<keyword evidence="4" id="KW-1185">Reference proteome</keyword>
<keyword evidence="1" id="KW-0472">Membrane</keyword>
<feature type="transmembrane region" description="Helical" evidence="1">
    <location>
        <begin position="159"/>
        <end position="177"/>
    </location>
</feature>
<dbReference type="AlphaFoldDB" id="A0A2P6ASD7"/>
<feature type="transmembrane region" description="Helical" evidence="1">
    <location>
        <begin position="134"/>
        <end position="153"/>
    </location>
</feature>
<evidence type="ECO:0000259" key="2">
    <source>
        <dbReference type="Pfam" id="PF01757"/>
    </source>
</evidence>
<feature type="non-terminal residue" evidence="3">
    <location>
        <position position="199"/>
    </location>
</feature>
<dbReference type="OrthoDB" id="9767863at2"/>
<proteinExistence type="predicted"/>
<dbReference type="EMBL" id="PTQZ01000128">
    <property type="protein sequence ID" value="PQA41716.1"/>
    <property type="molecule type" value="Genomic_DNA"/>
</dbReference>
<keyword evidence="3" id="KW-0012">Acyltransferase</keyword>
<dbReference type="PANTHER" id="PTHR23028">
    <property type="entry name" value="ACETYLTRANSFERASE"/>
    <property type="match status" value="1"/>
</dbReference>
<reference evidence="4" key="1">
    <citation type="submission" date="2018-02" db="EMBL/GenBank/DDBJ databases">
        <title>Genome sequencing of Solimonas sp. HR-BB.</title>
        <authorList>
            <person name="Lee Y."/>
            <person name="Jeon C.O."/>
        </authorList>
    </citation>
    <scope>NUCLEOTIDE SEQUENCE [LARGE SCALE GENOMIC DNA]</scope>
    <source>
        <strain evidence="4">HR-E</strain>
    </source>
</reference>
<dbReference type="RefSeq" id="WP_146089240.1">
    <property type="nucleotide sequence ID" value="NZ_PTQZ01000128.1"/>
</dbReference>
<evidence type="ECO:0000313" key="3">
    <source>
        <dbReference type="EMBL" id="PQA41716.1"/>
    </source>
</evidence>
<dbReference type="GO" id="GO:0016020">
    <property type="term" value="C:membrane"/>
    <property type="evidence" value="ECO:0007669"/>
    <property type="project" value="TreeGrafter"/>
</dbReference>
<sequence>MSNRMRADIQALRALAVLSVVVYHAELDWLPSGYLGVDVFFVISGFVITRLLRAQAETRGQVDLRGFYLRRAWRLLPPAFAVYMACAIASWFFLARDEARDFFAQVLGGIFFAGNMVLAEQTGYFAGEAELKPLLHIWSLGIEEQFYFLWPLIFFLRPAYWWPLALGTLLVSLGLYLQLQDRYPSEAFYYLPFRGWQLL</sequence>
<evidence type="ECO:0000313" key="4">
    <source>
        <dbReference type="Proteomes" id="UP000243900"/>
    </source>
</evidence>
<keyword evidence="1" id="KW-1133">Transmembrane helix</keyword>
<accession>A0A2P6ASD7</accession>
<feature type="domain" description="Acyltransferase 3" evidence="2">
    <location>
        <begin position="7"/>
        <end position="177"/>
    </location>
</feature>
<feature type="transmembrane region" description="Helical" evidence="1">
    <location>
        <begin position="106"/>
        <end position="127"/>
    </location>
</feature>
<protein>
    <submittedName>
        <fullName evidence="3">Acyltransferase</fullName>
    </submittedName>
</protein>
<feature type="transmembrane region" description="Helical" evidence="1">
    <location>
        <begin position="31"/>
        <end position="52"/>
    </location>
</feature>
<dbReference type="GO" id="GO:0009103">
    <property type="term" value="P:lipopolysaccharide biosynthetic process"/>
    <property type="evidence" value="ECO:0007669"/>
    <property type="project" value="TreeGrafter"/>
</dbReference>
<dbReference type="Proteomes" id="UP000243900">
    <property type="component" value="Unassembled WGS sequence"/>
</dbReference>
<dbReference type="PANTHER" id="PTHR23028:SF53">
    <property type="entry name" value="ACYL_TRANSF_3 DOMAIN-CONTAINING PROTEIN"/>
    <property type="match status" value="1"/>
</dbReference>
<dbReference type="GO" id="GO:0016747">
    <property type="term" value="F:acyltransferase activity, transferring groups other than amino-acyl groups"/>
    <property type="evidence" value="ECO:0007669"/>
    <property type="project" value="InterPro"/>
</dbReference>
<organism evidence="3 4">
    <name type="scientific">Amnimonas aquatica</name>
    <dbReference type="NCBI Taxonomy" id="2094561"/>
    <lineage>
        <taxon>Bacteria</taxon>
        <taxon>Pseudomonadati</taxon>
        <taxon>Pseudomonadota</taxon>
        <taxon>Gammaproteobacteria</taxon>
        <taxon>Moraxellales</taxon>
        <taxon>Moraxellaceae</taxon>
        <taxon>Amnimonas</taxon>
    </lineage>
</organism>
<dbReference type="InterPro" id="IPR002656">
    <property type="entry name" value="Acyl_transf_3_dom"/>
</dbReference>
<name>A0A2P6ASD7_9GAMM</name>
<comment type="caution">
    <text evidence="3">The sequence shown here is derived from an EMBL/GenBank/DDBJ whole genome shotgun (WGS) entry which is preliminary data.</text>
</comment>
<keyword evidence="3" id="KW-0808">Transferase</keyword>
<evidence type="ECO:0000256" key="1">
    <source>
        <dbReference type="SAM" id="Phobius"/>
    </source>
</evidence>
<dbReference type="Pfam" id="PF01757">
    <property type="entry name" value="Acyl_transf_3"/>
    <property type="match status" value="1"/>
</dbReference>
<dbReference type="InterPro" id="IPR050879">
    <property type="entry name" value="Acyltransferase_3"/>
</dbReference>
<gene>
    <name evidence="3" type="ORF">C5O18_06135</name>
</gene>
<feature type="transmembrane region" description="Helical" evidence="1">
    <location>
        <begin position="73"/>
        <end position="94"/>
    </location>
</feature>